<dbReference type="Proteomes" id="UP000438429">
    <property type="component" value="Unassembled WGS sequence"/>
</dbReference>
<gene>
    <name evidence="2" type="ORF">F2P81_022207</name>
    <name evidence="1" type="ORF">SMAX5B_020203</name>
</gene>
<protein>
    <submittedName>
        <fullName evidence="1">Uncharacterized protein</fullName>
    </submittedName>
</protein>
<evidence type="ECO:0000313" key="1">
    <source>
        <dbReference type="EMBL" id="AWP17568.1"/>
    </source>
</evidence>
<keyword evidence="3" id="KW-1185">Reference proteome</keyword>
<reference evidence="2 4" key="2">
    <citation type="submission" date="2019-06" db="EMBL/GenBank/DDBJ databases">
        <title>Draft genomes of female and male turbot (Scophthalmus maximus).</title>
        <authorList>
            <person name="Xu H."/>
            <person name="Xu X.-W."/>
            <person name="Shao C."/>
            <person name="Chen S."/>
        </authorList>
    </citation>
    <scope>NUCLEOTIDE SEQUENCE [LARGE SCALE GENOMIC DNA]</scope>
    <source>
        <strain evidence="2">Ysfricsl-2016a</strain>
        <tissue evidence="2">Blood</tissue>
    </source>
</reference>
<dbReference type="AlphaFoldDB" id="A0A2U9CM19"/>
<dbReference type="EMBL" id="VEVO01000020">
    <property type="protein sequence ID" value="KAF0025326.1"/>
    <property type="molecule type" value="Genomic_DNA"/>
</dbReference>
<evidence type="ECO:0000313" key="2">
    <source>
        <dbReference type="EMBL" id="KAF0025326.1"/>
    </source>
</evidence>
<dbReference type="Proteomes" id="UP000246464">
    <property type="component" value="Chromosome 18"/>
</dbReference>
<organism evidence="1 3">
    <name type="scientific">Scophthalmus maximus</name>
    <name type="common">Turbot</name>
    <name type="synonym">Psetta maxima</name>
    <dbReference type="NCBI Taxonomy" id="52904"/>
    <lineage>
        <taxon>Eukaryota</taxon>
        <taxon>Metazoa</taxon>
        <taxon>Chordata</taxon>
        <taxon>Craniata</taxon>
        <taxon>Vertebrata</taxon>
        <taxon>Euteleostomi</taxon>
        <taxon>Actinopterygii</taxon>
        <taxon>Neopterygii</taxon>
        <taxon>Teleostei</taxon>
        <taxon>Neoteleostei</taxon>
        <taxon>Acanthomorphata</taxon>
        <taxon>Carangaria</taxon>
        <taxon>Pleuronectiformes</taxon>
        <taxon>Pleuronectoidei</taxon>
        <taxon>Scophthalmidae</taxon>
        <taxon>Scophthalmus</taxon>
    </lineage>
</organism>
<proteinExistence type="predicted"/>
<reference evidence="1 3" key="1">
    <citation type="submission" date="2017-12" db="EMBL/GenBank/DDBJ databases">
        <title>Integrating genomic resources of turbot (Scophthalmus maximus) in depth evaluation of genetic and physical mapping variation across individuals.</title>
        <authorList>
            <person name="Martinez P."/>
        </authorList>
    </citation>
    <scope>NUCLEOTIDE SEQUENCE [LARGE SCALE GENOMIC DNA]</scope>
</reference>
<evidence type="ECO:0000313" key="3">
    <source>
        <dbReference type="Proteomes" id="UP000246464"/>
    </source>
</evidence>
<name>A0A2U9CM19_SCOMX</name>
<evidence type="ECO:0000313" key="4">
    <source>
        <dbReference type="Proteomes" id="UP000438429"/>
    </source>
</evidence>
<accession>A0A2U9CM19</accession>
<sequence>MILSVLETSGSAESKCVDMSESLVVGRFVCGLHLVFGSQETTLKPGEQVKDQQRDQVSWQLYDKAPREHTCVRITRGAVAVPVCFGESCDSPSYVSARCCDREPDAQWQLPPRSHGPAQSHCR</sequence>
<dbReference type="EMBL" id="CP026260">
    <property type="protein sequence ID" value="AWP17568.1"/>
    <property type="molecule type" value="Genomic_DNA"/>
</dbReference>